<feature type="signal peptide" evidence="6">
    <location>
        <begin position="1"/>
        <end position="31"/>
    </location>
</feature>
<dbReference type="EMBL" id="JAOANI010000028">
    <property type="protein sequence ID" value="MCT7360438.1"/>
    <property type="molecule type" value="Genomic_DNA"/>
</dbReference>
<name>A0A9X3ATP4_9GAMM</name>
<dbReference type="AlphaFoldDB" id="A0A9X3ATP4"/>
<evidence type="ECO:0000256" key="6">
    <source>
        <dbReference type="SAM" id="SignalP"/>
    </source>
</evidence>
<feature type="region of interest" description="Disordered" evidence="5">
    <location>
        <begin position="338"/>
        <end position="357"/>
    </location>
</feature>
<dbReference type="Proteomes" id="UP001147830">
    <property type="component" value="Unassembled WGS sequence"/>
</dbReference>
<keyword evidence="3 4" id="KW-0408">Iron</keyword>
<dbReference type="InterPro" id="IPR010538">
    <property type="entry name" value="DHOR"/>
</dbReference>
<dbReference type="GO" id="GO:0020037">
    <property type="term" value="F:heme binding"/>
    <property type="evidence" value="ECO:0007669"/>
    <property type="project" value="InterPro"/>
</dbReference>
<comment type="caution">
    <text evidence="8">The sequence shown here is derived from an EMBL/GenBank/DDBJ whole genome shotgun (WGS) entry which is preliminary data.</text>
</comment>
<dbReference type="PANTHER" id="PTHR30600:SF4">
    <property type="entry name" value="CYTOCHROME C DOMAIN-CONTAINING PROTEIN"/>
    <property type="match status" value="1"/>
</dbReference>
<evidence type="ECO:0000256" key="5">
    <source>
        <dbReference type="SAM" id="MobiDB-lite"/>
    </source>
</evidence>
<keyword evidence="2 4" id="KW-0479">Metal-binding</keyword>
<reference evidence="8" key="1">
    <citation type="journal article" date="2022" name="Front. Microbiol.">
        <title>Genome-based taxonomic rearrangement of Oceanobacter-related bacteria including the description of Thalassolituus hydrocarbonoclasticus sp. nov. and Thalassolituus pacificus sp. nov. and emended description of the genus Thalassolituus.</title>
        <authorList>
            <person name="Dong C."/>
            <person name="Wei L."/>
            <person name="Wang J."/>
            <person name="Lai Q."/>
            <person name="Huang Z."/>
            <person name="Shao Z."/>
        </authorList>
    </citation>
    <scope>NUCLEOTIDE SEQUENCE</scope>
    <source>
        <strain evidence="8">59MF3M-4</strain>
    </source>
</reference>
<dbReference type="GO" id="GO:0046872">
    <property type="term" value="F:metal ion binding"/>
    <property type="evidence" value="ECO:0007669"/>
    <property type="project" value="UniProtKB-KW"/>
</dbReference>
<gene>
    <name evidence="8" type="ORF">NYR02_15550</name>
</gene>
<proteinExistence type="predicted"/>
<dbReference type="InterPro" id="IPR051395">
    <property type="entry name" value="Cytochrome_c_Peroxidase/MauG"/>
</dbReference>
<feature type="chain" id="PRO_5040796152" evidence="6">
    <location>
        <begin position="32"/>
        <end position="519"/>
    </location>
</feature>
<dbReference type="SUPFAM" id="SSF46626">
    <property type="entry name" value="Cytochrome c"/>
    <property type="match status" value="1"/>
</dbReference>
<evidence type="ECO:0000256" key="1">
    <source>
        <dbReference type="ARBA" id="ARBA00022617"/>
    </source>
</evidence>
<dbReference type="GO" id="GO:0009055">
    <property type="term" value="F:electron transfer activity"/>
    <property type="evidence" value="ECO:0007669"/>
    <property type="project" value="InterPro"/>
</dbReference>
<keyword evidence="6" id="KW-0732">Signal</keyword>
<evidence type="ECO:0000256" key="3">
    <source>
        <dbReference type="ARBA" id="ARBA00023004"/>
    </source>
</evidence>
<evidence type="ECO:0000313" key="9">
    <source>
        <dbReference type="Proteomes" id="UP001147830"/>
    </source>
</evidence>
<dbReference type="Gene3D" id="1.10.760.10">
    <property type="entry name" value="Cytochrome c-like domain"/>
    <property type="match status" value="1"/>
</dbReference>
<keyword evidence="1 4" id="KW-0349">Heme</keyword>
<sequence>MNALLMLSQPGFTRLAFVFSAVLSLSACQPAAPSANNAKAATQSAVPALSDSERLPGGIGSSAIMPFASYEKPVTNLPLSAKADFYAGKALAHQPWVKAPTATTARDGLGPLYNARTCLACHINGGRGSVPADNNSPLFNAFLRLSLPGSDPLAGVIPEPVYGDQLQSQSTALSHQLRSSQNDLARADEVAPEAYVYLNWQTRWFTYPDGQQIELRWPEADIRNLGYGPLHEHTLFSLRVAPPIHGMGLLELIDQADIDALADEHDRNQDGISGRVNQVWDVQQHKTVPGRFGLKANRPTMAMVVAGAFANDVGISNPLFPAQPCTDAQTICLQQATGNDKQGNDKQGNDEQGNDQQGTELPQKLLQLVINFNRNLAVPQRRDADHPDVLAGRSLFYQSGCAGCHQPSFVTGESSEFPHLSKQIIWPYSDLLLHDMGEELADHRPDYAADGREWRTPPLWGLGLSQQVNGSTTLLHDGRARSVEEAIVWHGGEALGARQTFVNLPADERKALIRFVQSL</sequence>
<evidence type="ECO:0000313" key="8">
    <source>
        <dbReference type="EMBL" id="MCT7360438.1"/>
    </source>
</evidence>
<dbReference type="PANTHER" id="PTHR30600">
    <property type="entry name" value="CYTOCHROME C PEROXIDASE-RELATED"/>
    <property type="match status" value="1"/>
</dbReference>
<dbReference type="PROSITE" id="PS51007">
    <property type="entry name" value="CYTC"/>
    <property type="match status" value="1"/>
</dbReference>
<evidence type="ECO:0000256" key="2">
    <source>
        <dbReference type="ARBA" id="ARBA00022723"/>
    </source>
</evidence>
<dbReference type="Pfam" id="PF06537">
    <property type="entry name" value="DHOR"/>
    <property type="match status" value="1"/>
</dbReference>
<feature type="domain" description="Cytochrome c" evidence="7">
    <location>
        <begin position="387"/>
        <end position="519"/>
    </location>
</feature>
<keyword evidence="9" id="KW-1185">Reference proteome</keyword>
<dbReference type="InterPro" id="IPR036909">
    <property type="entry name" value="Cyt_c-like_dom_sf"/>
</dbReference>
<evidence type="ECO:0000256" key="4">
    <source>
        <dbReference type="PROSITE-ProRule" id="PRU00433"/>
    </source>
</evidence>
<dbReference type="PIRSF" id="PIRSF028099">
    <property type="entry name" value="DUF1111"/>
    <property type="match status" value="1"/>
</dbReference>
<reference evidence="8" key="2">
    <citation type="submission" date="2022-08" db="EMBL/GenBank/DDBJ databases">
        <authorList>
            <person name="Dong C."/>
        </authorList>
    </citation>
    <scope>NUCLEOTIDE SEQUENCE</scope>
    <source>
        <strain evidence="8">59MF3M-4</strain>
    </source>
</reference>
<dbReference type="InterPro" id="IPR009056">
    <property type="entry name" value="Cyt_c-like_dom"/>
</dbReference>
<dbReference type="RefSeq" id="WP_260977272.1">
    <property type="nucleotide sequence ID" value="NZ_JAOANI010000028.1"/>
</dbReference>
<organism evidence="8 9">
    <name type="scientific">Thalassolituus pacificus</name>
    <dbReference type="NCBI Taxonomy" id="2975440"/>
    <lineage>
        <taxon>Bacteria</taxon>
        <taxon>Pseudomonadati</taxon>
        <taxon>Pseudomonadota</taxon>
        <taxon>Gammaproteobacteria</taxon>
        <taxon>Oceanospirillales</taxon>
        <taxon>Oceanospirillaceae</taxon>
        <taxon>Thalassolituus</taxon>
    </lineage>
</organism>
<protein>
    <submittedName>
        <fullName evidence="8">Thiol oxidoreductase</fullName>
    </submittedName>
</protein>
<evidence type="ECO:0000259" key="7">
    <source>
        <dbReference type="PROSITE" id="PS51007"/>
    </source>
</evidence>
<accession>A0A9X3ATP4</accession>
<dbReference type="GO" id="GO:0004130">
    <property type="term" value="F:cytochrome-c peroxidase activity"/>
    <property type="evidence" value="ECO:0007669"/>
    <property type="project" value="TreeGrafter"/>
</dbReference>